<dbReference type="Pfam" id="PF01237">
    <property type="entry name" value="Oxysterol_BP"/>
    <property type="match status" value="1"/>
</dbReference>
<dbReference type="PANTHER" id="PTHR10972:SF209">
    <property type="entry name" value="OXYSTEROL-BINDING PROTEIN"/>
    <property type="match status" value="1"/>
</dbReference>
<dbReference type="Gene3D" id="2.40.160.120">
    <property type="match status" value="1"/>
</dbReference>
<protein>
    <recommendedName>
        <fullName evidence="3">Oxysterol-binding protein</fullName>
    </recommendedName>
</protein>
<dbReference type="InterPro" id="IPR000648">
    <property type="entry name" value="Oxysterol-bd"/>
</dbReference>
<dbReference type="PANTHER" id="PTHR10972">
    <property type="entry name" value="OXYSTEROL-BINDING PROTEIN-RELATED"/>
    <property type="match status" value="1"/>
</dbReference>
<accession>A0ABM1C2N7</accession>
<keyword evidence="3" id="KW-0813">Transport</keyword>
<dbReference type="RefSeq" id="XP_013793133.2">
    <property type="nucleotide sequence ID" value="XM_013937679.2"/>
</dbReference>
<name>A0ABM1C2N7_LIMPO</name>
<evidence type="ECO:0000256" key="1">
    <source>
        <dbReference type="ARBA" id="ARBA00023121"/>
    </source>
</evidence>
<organism evidence="4 5">
    <name type="scientific">Limulus polyphemus</name>
    <name type="common">Atlantic horseshoe crab</name>
    <dbReference type="NCBI Taxonomy" id="6850"/>
    <lineage>
        <taxon>Eukaryota</taxon>
        <taxon>Metazoa</taxon>
        <taxon>Ecdysozoa</taxon>
        <taxon>Arthropoda</taxon>
        <taxon>Chelicerata</taxon>
        <taxon>Merostomata</taxon>
        <taxon>Xiphosura</taxon>
        <taxon>Limulidae</taxon>
        <taxon>Limulus</taxon>
    </lineage>
</organism>
<keyword evidence="1" id="KW-0446">Lipid-binding</keyword>
<sequence length="466" mass="53548">MAGQENTTDPLRSTSNSKIFKQYRCRLPVPVFSRNESGIWSILKHCMGKDLSKITMPVVFNEPLSFLQRLTEYMEYSFLLQKANECDDPLDRIQYVAAFAVSALASNWERLGKPFNPLLGETYELVREDIGFRIVCEQVSHHPPISAFYADSPHYIFHGSIYPKLKFCGKTLEIKPEGMLTVKLLRHDETYTWTNVTCCVHNIIVGKLWFEQYGMLELTGHDTDLSVVLNFKQAGWFCKDLHRIEGFVYNKQKTKLRFLYGKWTEYLKSAEVEAYEDYIHTHPKQFCPPDRAQPLSVQNTSLFSNIPTSSPVHTPKKIVEKFHSFTRSFSSSSSGCKTVSTEFSSMLSMPVKDDVNGIIPKSDSSLSLDILNSVILWQADPRPEYSAEYYYFTLFAMALNELDDDLRHQLPPTDSRLRPDIHKLELRDIGGSNKKKVNTLRLMIGFMLEATGNENFLLVQIFFDSI</sequence>
<dbReference type="PROSITE" id="PS01013">
    <property type="entry name" value="OSBP"/>
    <property type="match status" value="1"/>
</dbReference>
<evidence type="ECO:0000313" key="4">
    <source>
        <dbReference type="Proteomes" id="UP000694941"/>
    </source>
</evidence>
<dbReference type="Proteomes" id="UP000694941">
    <property type="component" value="Unplaced"/>
</dbReference>
<proteinExistence type="inferred from homology"/>
<evidence type="ECO:0000313" key="5">
    <source>
        <dbReference type="RefSeq" id="XP_013793133.2"/>
    </source>
</evidence>
<reference evidence="5" key="1">
    <citation type="submission" date="2025-08" db="UniProtKB">
        <authorList>
            <consortium name="RefSeq"/>
        </authorList>
    </citation>
    <scope>IDENTIFICATION</scope>
    <source>
        <tissue evidence="5">Muscle</tissue>
    </source>
</reference>
<comment type="similarity">
    <text evidence="2">Belongs to the OSBP family.</text>
</comment>
<evidence type="ECO:0000256" key="3">
    <source>
        <dbReference type="RuleBase" id="RU003845"/>
    </source>
</evidence>
<keyword evidence="4" id="KW-1185">Reference proteome</keyword>
<evidence type="ECO:0000256" key="2">
    <source>
        <dbReference type="RuleBase" id="RU003844"/>
    </source>
</evidence>
<gene>
    <name evidence="5" type="primary">LOC106477076</name>
</gene>
<dbReference type="InterPro" id="IPR018494">
    <property type="entry name" value="Oxysterol-bd_CS"/>
</dbReference>
<dbReference type="SUPFAM" id="SSF144000">
    <property type="entry name" value="Oxysterol-binding protein-like"/>
    <property type="match status" value="1"/>
</dbReference>
<keyword evidence="3" id="KW-0445">Lipid transport</keyword>
<dbReference type="InterPro" id="IPR037239">
    <property type="entry name" value="OSBP_sf"/>
</dbReference>
<dbReference type="GeneID" id="106477076"/>